<dbReference type="InterPro" id="IPR048365">
    <property type="entry name" value="TNP-like_RNaseH_N"/>
</dbReference>
<dbReference type="GO" id="GO:0003677">
    <property type="term" value="F:DNA binding"/>
    <property type="evidence" value="ECO:0007669"/>
    <property type="project" value="UniProtKB-UniRule"/>
</dbReference>
<protein>
    <submittedName>
        <fullName evidence="8">Transposable element P transposase</fullName>
    </submittedName>
</protein>
<feature type="compositionally biased region" description="Basic and acidic residues" evidence="6">
    <location>
        <begin position="138"/>
        <end position="153"/>
    </location>
</feature>
<dbReference type="GO" id="GO:0008270">
    <property type="term" value="F:zinc ion binding"/>
    <property type="evidence" value="ECO:0007669"/>
    <property type="project" value="UniProtKB-KW"/>
</dbReference>
<sequence length="887" mass="100541">MPCCAAWGCSNRTETGFRLFGFPANPERRKLWEAKVGRASWRSQANRTKLCEAHFEDDQFEKCSDDTRQKLRQDAVPTVFSHRPIPRRRKPPNKRNVNVAAEILQQIHQEHAYSSPLKKSEHPHATSQYADTSSNTDIKGDSESCQDDSKETEATAYNPTKDSNNRMQGTLPKDFNYRMQKMKRKITNLQTRLSRMQCKLHKVWREKARIEKSKKKQEMAFTKVFNPDQLLALGKASARGCKWSHPTIKKALQLRFACGPTGYEVLLKQKQPLPSQRTLRRRMENVAFAPGILHEVFQNLKLKVQGMAEHERECCLTLDEMSIMSSVEYDNSSGRILGNATLPGHNDIATHGLVFMMSGITTRWKQVVAYHYTGSSYDGATMKPIISDIIQLAADIGLHVLAVTSDMGSMNRAMWRSFGIVCGKDCQTVNKIKHPCQPNRSLYFLADVPHVLKNLKAALVNGQVITIPNNLVSIHNLQSAEVSVKPVQDLLEFQVNKDLKLAPKLTQATLAPSHFDKMKVSHALNFFSNSVASALRYLVECEGRNAHVLTTAWFLDLCNRWFNLMSSRHPVMALSKLNPDQYHQAVTFLAEIIRVFKGIKIGTKGAWKPVQTGVILSTQSILDIQEEVLAKDQKFLLTSRFTQDCLENLFSIVRHNNPVPSPVEFKYALKIITVSQFLKATHAGNYQEDDNEFLAEFADDQFQPTQEQVPEVNFNHNIPMEDLTGDELNSLYYLAGYCITRIVNNDKHCYRCLATVKGTDPLSELSARLTNLKEYKEGCLAHPTEGAFQYLLSAEKIFRNHSADQVIAMSDTKSQLATIIESHTSTFQFPQCHNIKAKLLSRFLGVRLHILCKKMRAERKKEIENARSGGELGSKSVAMRHMVKNLK</sequence>
<name>A0A9Q1C3S4_HOLLE</name>
<evidence type="ECO:0000313" key="8">
    <source>
        <dbReference type="EMBL" id="KAJ8037703.1"/>
    </source>
</evidence>
<evidence type="ECO:0000256" key="4">
    <source>
        <dbReference type="ARBA" id="ARBA00023125"/>
    </source>
</evidence>
<feature type="compositionally biased region" description="Polar residues" evidence="6">
    <location>
        <begin position="155"/>
        <end position="168"/>
    </location>
</feature>
<gene>
    <name evidence="8" type="ORF">HOLleu_18593</name>
</gene>
<dbReference type="InterPro" id="IPR048366">
    <property type="entry name" value="TNP-like_GBD"/>
</dbReference>
<dbReference type="Pfam" id="PF05485">
    <property type="entry name" value="THAP"/>
    <property type="match status" value="1"/>
</dbReference>
<dbReference type="PROSITE" id="PS50950">
    <property type="entry name" value="ZF_THAP"/>
    <property type="match status" value="1"/>
</dbReference>
<reference evidence="8" key="1">
    <citation type="submission" date="2021-10" db="EMBL/GenBank/DDBJ databases">
        <title>Tropical sea cucumber genome reveals ecological adaptation and Cuvierian tubules defense mechanism.</title>
        <authorList>
            <person name="Chen T."/>
        </authorList>
    </citation>
    <scope>NUCLEOTIDE SEQUENCE</scope>
    <source>
        <strain evidence="8">Nanhai2018</strain>
        <tissue evidence="8">Muscle</tissue>
    </source>
</reference>
<feature type="region of interest" description="Disordered" evidence="6">
    <location>
        <begin position="113"/>
        <end position="172"/>
    </location>
</feature>
<feature type="domain" description="THAP-type" evidence="7">
    <location>
        <begin position="1"/>
        <end position="80"/>
    </location>
</feature>
<keyword evidence="4 5" id="KW-0238">DNA-binding</keyword>
<evidence type="ECO:0000256" key="5">
    <source>
        <dbReference type="PROSITE-ProRule" id="PRU00309"/>
    </source>
</evidence>
<organism evidence="8 9">
    <name type="scientific">Holothuria leucospilota</name>
    <name type="common">Black long sea cucumber</name>
    <name type="synonym">Mertensiothuria leucospilota</name>
    <dbReference type="NCBI Taxonomy" id="206669"/>
    <lineage>
        <taxon>Eukaryota</taxon>
        <taxon>Metazoa</taxon>
        <taxon>Echinodermata</taxon>
        <taxon>Eleutherozoa</taxon>
        <taxon>Echinozoa</taxon>
        <taxon>Holothuroidea</taxon>
        <taxon>Aspidochirotacea</taxon>
        <taxon>Aspidochirotida</taxon>
        <taxon>Holothuriidae</taxon>
        <taxon>Holothuria</taxon>
    </lineage>
</organism>
<dbReference type="InterPro" id="IPR052224">
    <property type="entry name" value="THAP_domain_protein"/>
</dbReference>
<dbReference type="Pfam" id="PF21788">
    <property type="entry name" value="TNP-like_GBD"/>
    <property type="match status" value="1"/>
</dbReference>
<dbReference type="SMART" id="SM00692">
    <property type="entry name" value="DM3"/>
    <property type="match status" value="1"/>
</dbReference>
<evidence type="ECO:0000256" key="3">
    <source>
        <dbReference type="ARBA" id="ARBA00022833"/>
    </source>
</evidence>
<dbReference type="SUPFAM" id="SSF57716">
    <property type="entry name" value="Glucocorticoid receptor-like (DNA-binding domain)"/>
    <property type="match status" value="1"/>
</dbReference>
<dbReference type="PANTHER" id="PTHR46927">
    <property type="entry name" value="AGAP005574-PA"/>
    <property type="match status" value="1"/>
</dbReference>
<dbReference type="Pfam" id="PF21787">
    <property type="entry name" value="TNP-like_RNaseH_N"/>
    <property type="match status" value="1"/>
</dbReference>
<dbReference type="InterPro" id="IPR006612">
    <property type="entry name" value="THAP_Znf"/>
</dbReference>
<evidence type="ECO:0000256" key="1">
    <source>
        <dbReference type="ARBA" id="ARBA00022723"/>
    </source>
</evidence>
<comment type="caution">
    <text evidence="8">The sequence shown here is derived from an EMBL/GenBank/DDBJ whole genome shotgun (WGS) entry which is preliminary data.</text>
</comment>
<accession>A0A9Q1C3S4</accession>
<dbReference type="Gene3D" id="6.20.210.20">
    <property type="entry name" value="THAP domain"/>
    <property type="match status" value="1"/>
</dbReference>
<proteinExistence type="predicted"/>
<dbReference type="OrthoDB" id="6759522at2759"/>
<dbReference type="AlphaFoldDB" id="A0A9Q1C3S4"/>
<evidence type="ECO:0000313" key="9">
    <source>
        <dbReference type="Proteomes" id="UP001152320"/>
    </source>
</evidence>
<feature type="compositionally biased region" description="Polar residues" evidence="6">
    <location>
        <begin position="125"/>
        <end position="137"/>
    </location>
</feature>
<keyword evidence="2 5" id="KW-0863">Zinc-finger</keyword>
<dbReference type="PANTHER" id="PTHR46927:SF3">
    <property type="entry name" value="THAP-TYPE DOMAIN-CONTAINING PROTEIN"/>
    <property type="match status" value="1"/>
</dbReference>
<keyword evidence="3" id="KW-0862">Zinc</keyword>
<dbReference type="Proteomes" id="UP001152320">
    <property type="component" value="Chromosome 8"/>
</dbReference>
<evidence type="ECO:0000256" key="2">
    <source>
        <dbReference type="ARBA" id="ARBA00022771"/>
    </source>
</evidence>
<dbReference type="SMART" id="SM00980">
    <property type="entry name" value="THAP"/>
    <property type="match status" value="1"/>
</dbReference>
<keyword evidence="9" id="KW-1185">Reference proteome</keyword>
<evidence type="ECO:0000259" key="7">
    <source>
        <dbReference type="PROSITE" id="PS50950"/>
    </source>
</evidence>
<evidence type="ECO:0000256" key="6">
    <source>
        <dbReference type="SAM" id="MobiDB-lite"/>
    </source>
</evidence>
<keyword evidence="1" id="KW-0479">Metal-binding</keyword>
<dbReference type="InterPro" id="IPR038441">
    <property type="entry name" value="THAP_Znf_sf"/>
</dbReference>
<dbReference type="EMBL" id="JAIZAY010000008">
    <property type="protein sequence ID" value="KAJ8037703.1"/>
    <property type="molecule type" value="Genomic_DNA"/>
</dbReference>